<sequence length="66" mass="8090">MMLYRKDRRIVIFQPFNRVIEEIDMCDFCNFTNRIGNVVIMVLRRNLYDMVRHIFDRMIAAVLSEF</sequence>
<dbReference type="AlphaFoldDB" id="A0A645J2F1"/>
<comment type="caution">
    <text evidence="1">The sequence shown here is derived from an EMBL/GenBank/DDBJ whole genome shotgun (WGS) entry which is preliminary data.</text>
</comment>
<reference evidence="1" key="1">
    <citation type="submission" date="2019-08" db="EMBL/GenBank/DDBJ databases">
        <authorList>
            <person name="Kucharzyk K."/>
            <person name="Murdoch R.W."/>
            <person name="Higgins S."/>
            <person name="Loffler F."/>
        </authorList>
    </citation>
    <scope>NUCLEOTIDE SEQUENCE</scope>
</reference>
<gene>
    <name evidence="1" type="ORF">SDC9_205455</name>
</gene>
<dbReference type="EMBL" id="VSSQ01129719">
    <property type="protein sequence ID" value="MPN57761.1"/>
    <property type="molecule type" value="Genomic_DNA"/>
</dbReference>
<name>A0A645J2F1_9ZZZZ</name>
<accession>A0A645J2F1</accession>
<protein>
    <submittedName>
        <fullName evidence="1">Uncharacterized protein</fullName>
    </submittedName>
</protein>
<proteinExistence type="predicted"/>
<evidence type="ECO:0000313" key="1">
    <source>
        <dbReference type="EMBL" id="MPN57761.1"/>
    </source>
</evidence>
<organism evidence="1">
    <name type="scientific">bioreactor metagenome</name>
    <dbReference type="NCBI Taxonomy" id="1076179"/>
    <lineage>
        <taxon>unclassified sequences</taxon>
        <taxon>metagenomes</taxon>
        <taxon>ecological metagenomes</taxon>
    </lineage>
</organism>